<keyword evidence="3" id="KW-1185">Reference proteome</keyword>
<dbReference type="InterPro" id="IPR013083">
    <property type="entry name" value="Znf_RING/FYVE/PHD"/>
</dbReference>
<dbReference type="GO" id="GO:0061630">
    <property type="term" value="F:ubiquitin protein ligase activity"/>
    <property type="evidence" value="ECO:0007669"/>
    <property type="project" value="InterPro"/>
</dbReference>
<protein>
    <submittedName>
        <fullName evidence="2">Anaphase-promoting complex subunit 11</fullName>
    </submittedName>
</protein>
<dbReference type="Proteomes" id="UP000257109">
    <property type="component" value="Unassembled WGS sequence"/>
</dbReference>
<accession>A0A371GEJ1</accession>
<evidence type="ECO:0000259" key="1">
    <source>
        <dbReference type="Pfam" id="PF12861"/>
    </source>
</evidence>
<feature type="domain" description="Anaphase-promoting complex subunit 11 RING-H2 finger" evidence="1">
    <location>
        <begin position="76"/>
        <end position="103"/>
    </location>
</feature>
<dbReference type="GO" id="GO:0005680">
    <property type="term" value="C:anaphase-promoting complex"/>
    <property type="evidence" value="ECO:0007669"/>
    <property type="project" value="InterPro"/>
</dbReference>
<dbReference type="STRING" id="157652.A0A371GEJ1"/>
<name>A0A371GEJ1_MUCPR</name>
<dbReference type="InterPro" id="IPR024991">
    <property type="entry name" value="RING-H2_APC11"/>
</dbReference>
<reference evidence="2" key="1">
    <citation type="submission" date="2018-05" db="EMBL/GenBank/DDBJ databases">
        <title>Draft genome of Mucuna pruriens seed.</title>
        <authorList>
            <person name="Nnadi N.E."/>
            <person name="Vos R."/>
            <person name="Hasami M.H."/>
            <person name="Devisetty U.K."/>
            <person name="Aguiy J.C."/>
        </authorList>
    </citation>
    <scope>NUCLEOTIDE SEQUENCE [LARGE SCALE GENOMIC DNA]</scope>
    <source>
        <strain evidence="2">JCA_2017</strain>
    </source>
</reference>
<dbReference type="GO" id="GO:0008270">
    <property type="term" value="F:zinc ion binding"/>
    <property type="evidence" value="ECO:0007669"/>
    <property type="project" value="InterPro"/>
</dbReference>
<feature type="non-terminal residue" evidence="2">
    <location>
        <position position="1"/>
    </location>
</feature>
<organism evidence="2 3">
    <name type="scientific">Mucuna pruriens</name>
    <name type="common">Velvet bean</name>
    <name type="synonym">Dolichos pruriens</name>
    <dbReference type="NCBI Taxonomy" id="157652"/>
    <lineage>
        <taxon>Eukaryota</taxon>
        <taxon>Viridiplantae</taxon>
        <taxon>Streptophyta</taxon>
        <taxon>Embryophyta</taxon>
        <taxon>Tracheophyta</taxon>
        <taxon>Spermatophyta</taxon>
        <taxon>Magnoliopsida</taxon>
        <taxon>eudicotyledons</taxon>
        <taxon>Gunneridae</taxon>
        <taxon>Pentapetalae</taxon>
        <taxon>rosids</taxon>
        <taxon>fabids</taxon>
        <taxon>Fabales</taxon>
        <taxon>Fabaceae</taxon>
        <taxon>Papilionoideae</taxon>
        <taxon>50 kb inversion clade</taxon>
        <taxon>NPAAA clade</taxon>
        <taxon>indigoferoid/millettioid clade</taxon>
        <taxon>Phaseoleae</taxon>
        <taxon>Mucuna</taxon>
    </lineage>
</organism>
<dbReference type="OrthoDB" id="1681166at2759"/>
<evidence type="ECO:0000313" key="2">
    <source>
        <dbReference type="EMBL" id="RDX88930.1"/>
    </source>
</evidence>
<dbReference type="EMBL" id="QJKJ01005805">
    <property type="protein sequence ID" value="RDX88930.1"/>
    <property type="molecule type" value="Genomic_DNA"/>
</dbReference>
<dbReference type="AlphaFoldDB" id="A0A371GEJ1"/>
<dbReference type="GO" id="GO:0031145">
    <property type="term" value="P:anaphase-promoting complex-dependent catabolic process"/>
    <property type="evidence" value="ECO:0007669"/>
    <property type="project" value="InterPro"/>
</dbReference>
<comment type="caution">
    <text evidence="2">The sequence shown here is derived from an EMBL/GenBank/DDBJ whole genome shotgun (WGS) entry which is preliminary data.</text>
</comment>
<dbReference type="GO" id="GO:0097602">
    <property type="term" value="F:cullin family protein binding"/>
    <property type="evidence" value="ECO:0007669"/>
    <property type="project" value="InterPro"/>
</dbReference>
<sequence length="116" mass="12940">MCVRVLGSIKWIHQYLPEMWSLQSATGAPPPFAQPFSLLPHGAPLLTDASKQIENEQMFFLIKMACCYFVDSGSQDETCGICRMMTFDGCCPDCELPGDDCPLSKLLIRLYGNCHD</sequence>
<evidence type="ECO:0000313" key="3">
    <source>
        <dbReference type="Proteomes" id="UP000257109"/>
    </source>
</evidence>
<proteinExistence type="predicted"/>
<dbReference type="Gene3D" id="3.30.40.10">
    <property type="entry name" value="Zinc/RING finger domain, C3HC4 (zinc finger)"/>
    <property type="match status" value="1"/>
</dbReference>
<gene>
    <name evidence="2" type="primary">APC11</name>
    <name evidence="2" type="ORF">CR513_29413</name>
</gene>
<dbReference type="Pfam" id="PF12861">
    <property type="entry name" value="zf-ANAPC11"/>
    <property type="match status" value="1"/>
</dbReference>